<comment type="caution">
    <text evidence="6">The sequence shown here is derived from an EMBL/GenBank/DDBJ whole genome shotgun (WGS) entry which is preliminary data.</text>
</comment>
<dbReference type="SUPFAM" id="SSF52540">
    <property type="entry name" value="P-loop containing nucleoside triphosphate hydrolases"/>
    <property type="match status" value="1"/>
</dbReference>
<dbReference type="GO" id="GO:0005743">
    <property type="term" value="C:mitochondrial inner membrane"/>
    <property type="evidence" value="ECO:0007669"/>
    <property type="project" value="UniProtKB-SubCell"/>
</dbReference>
<dbReference type="PANTHER" id="PTHR45782:SF4">
    <property type="entry name" value="MITOCHONDRIAL RIBOSOME-ASSOCIATED GTPASE 1"/>
    <property type="match status" value="1"/>
</dbReference>
<evidence type="ECO:0000256" key="3">
    <source>
        <dbReference type="PIRNR" id="PIRNR006230"/>
    </source>
</evidence>
<evidence type="ECO:0000256" key="1">
    <source>
        <dbReference type="ARBA" id="ARBA00022741"/>
    </source>
</evidence>
<organism evidence="6 7">
    <name type="scientific">Blepharisma stoltei</name>
    <dbReference type="NCBI Taxonomy" id="1481888"/>
    <lineage>
        <taxon>Eukaryota</taxon>
        <taxon>Sar</taxon>
        <taxon>Alveolata</taxon>
        <taxon>Ciliophora</taxon>
        <taxon>Postciliodesmatophora</taxon>
        <taxon>Heterotrichea</taxon>
        <taxon>Heterotrichida</taxon>
        <taxon>Blepharismidae</taxon>
        <taxon>Blepharisma</taxon>
    </lineage>
</organism>
<name>A0AAU9IAU7_9CILI</name>
<sequence length="291" mass="33006">MSMTSQFRSHFPIPKINWFPGHMKKATDEMLKKIKKCDVFIEVRDARIPYSSSNTFISKNAIDKPKIVILNKMDLCSVTYTNQLAEKIKDECDKVLLFSAATNQNINLILDAVKKIVPPKFKTVGSWMMIGGVPNVGKSSIINSLRRKSKAFNSNKEVATTGPEPCVTRGVQGFKVSMNPLLYVIDTPGIMLPRLDNAEKAIRLALIGAIRDDVVGADVICDYLLFCLNKHRMFDYVKKYDLPGPTDVLEEVLLHLQKKYHWDDQALCKAVIKHFREGKLGRITLDRINEY</sequence>
<protein>
    <recommendedName>
        <fullName evidence="3">Mitochondrial GTPase 1</fullName>
    </recommendedName>
</protein>
<reference evidence="6" key="1">
    <citation type="submission" date="2021-09" db="EMBL/GenBank/DDBJ databases">
        <authorList>
            <consortium name="AG Swart"/>
            <person name="Singh M."/>
            <person name="Singh A."/>
            <person name="Seah K."/>
            <person name="Emmerich C."/>
        </authorList>
    </citation>
    <scope>NUCLEOTIDE SEQUENCE</scope>
    <source>
        <strain evidence="6">ATCC30299</strain>
    </source>
</reference>
<evidence type="ECO:0000313" key="6">
    <source>
        <dbReference type="EMBL" id="CAG9310647.1"/>
    </source>
</evidence>
<dbReference type="Proteomes" id="UP001162131">
    <property type="component" value="Unassembled WGS sequence"/>
</dbReference>
<dbReference type="GO" id="GO:0003924">
    <property type="term" value="F:GTPase activity"/>
    <property type="evidence" value="ECO:0007669"/>
    <property type="project" value="TreeGrafter"/>
</dbReference>
<dbReference type="InterPro" id="IPR016478">
    <property type="entry name" value="GTPase_MTG1"/>
</dbReference>
<keyword evidence="1 3" id="KW-0547">Nucleotide-binding</keyword>
<dbReference type="Gene3D" id="1.10.1580.10">
    <property type="match status" value="1"/>
</dbReference>
<dbReference type="EMBL" id="CAJZBQ010000002">
    <property type="protein sequence ID" value="CAG9310647.1"/>
    <property type="molecule type" value="Genomic_DNA"/>
</dbReference>
<keyword evidence="7" id="KW-1185">Reference proteome</keyword>
<keyword evidence="3" id="KW-0496">Mitochondrion</keyword>
<dbReference type="InterPro" id="IPR006073">
    <property type="entry name" value="GTP-bd"/>
</dbReference>
<accession>A0AAU9IAU7</accession>
<feature type="binding site" evidence="4">
    <location>
        <begin position="71"/>
        <end position="74"/>
    </location>
    <ligand>
        <name>GTP</name>
        <dbReference type="ChEBI" id="CHEBI:37565"/>
    </ligand>
</feature>
<feature type="binding site" evidence="4">
    <location>
        <position position="189"/>
    </location>
    <ligand>
        <name>GTP</name>
        <dbReference type="ChEBI" id="CHEBI:37565"/>
    </ligand>
</feature>
<dbReference type="InterPro" id="IPR023179">
    <property type="entry name" value="GTP-bd_ortho_bundle_sf"/>
</dbReference>
<proteinExistence type="inferred from homology"/>
<evidence type="ECO:0000256" key="4">
    <source>
        <dbReference type="PIRSR" id="PIRSR006230-1"/>
    </source>
</evidence>
<keyword evidence="2 3" id="KW-0342">GTP-binding</keyword>
<evidence type="ECO:0000259" key="5">
    <source>
        <dbReference type="Pfam" id="PF01926"/>
    </source>
</evidence>
<dbReference type="PANTHER" id="PTHR45782">
    <property type="entry name" value="MITOCHONDRIAL RIBOSOME-ASSOCIATED GTPASE 1"/>
    <property type="match status" value="1"/>
</dbReference>
<comment type="similarity">
    <text evidence="3">Belongs to the TRAFAC class YlqF/YawG GTPase family. MTG1 subfamily.</text>
</comment>
<dbReference type="InterPro" id="IPR019991">
    <property type="entry name" value="GTP-bd_ribosome_bgen"/>
</dbReference>
<dbReference type="AlphaFoldDB" id="A0AAU9IAU7"/>
<dbReference type="Gene3D" id="3.40.50.300">
    <property type="entry name" value="P-loop containing nucleotide triphosphate hydrolases"/>
    <property type="match status" value="1"/>
</dbReference>
<gene>
    <name evidence="6" type="ORF">BSTOLATCC_MIC1489</name>
</gene>
<dbReference type="PIRSF" id="PIRSF006230">
    <property type="entry name" value="MG442"/>
    <property type="match status" value="1"/>
</dbReference>
<dbReference type="CDD" id="cd01856">
    <property type="entry name" value="YlqF"/>
    <property type="match status" value="1"/>
</dbReference>
<evidence type="ECO:0000256" key="2">
    <source>
        <dbReference type="ARBA" id="ARBA00023134"/>
    </source>
</evidence>
<evidence type="ECO:0000313" key="7">
    <source>
        <dbReference type="Proteomes" id="UP001162131"/>
    </source>
</evidence>
<dbReference type="GO" id="GO:0005525">
    <property type="term" value="F:GTP binding"/>
    <property type="evidence" value="ECO:0007669"/>
    <property type="project" value="UniProtKB-KW"/>
</dbReference>
<feature type="binding site" evidence="4">
    <location>
        <begin position="135"/>
        <end position="140"/>
    </location>
    <ligand>
        <name>GTP</name>
        <dbReference type="ChEBI" id="CHEBI:37565"/>
    </ligand>
</feature>
<feature type="domain" description="G" evidence="5">
    <location>
        <begin position="129"/>
        <end position="208"/>
    </location>
</feature>
<dbReference type="NCBIfam" id="TIGR03596">
    <property type="entry name" value="GTPase_YlqF"/>
    <property type="match status" value="1"/>
</dbReference>
<dbReference type="InterPro" id="IPR027417">
    <property type="entry name" value="P-loop_NTPase"/>
</dbReference>
<dbReference type="Pfam" id="PF01926">
    <property type="entry name" value="MMR_HSR1"/>
    <property type="match status" value="1"/>
</dbReference>
<comment type="subcellular location">
    <subcellularLocation>
        <location evidence="3">Mitochondrion inner membrane</location>
        <topology evidence="3">Peripheral membrane protein</topology>
    </subcellularLocation>
</comment>
<dbReference type="GO" id="GO:0032543">
    <property type="term" value="P:mitochondrial translation"/>
    <property type="evidence" value="ECO:0007669"/>
    <property type="project" value="TreeGrafter"/>
</dbReference>